<comment type="subcellular location">
    <subcellularLocation>
        <location evidence="7">Endomembrane system</location>
        <topology evidence="7">Single-pass membrane protein</topology>
    </subcellularLocation>
    <subcellularLocation>
        <location evidence="1 8">Membrane</location>
        <topology evidence="1 8">Single-pass type I membrane protein</topology>
    </subcellularLocation>
</comment>
<evidence type="ECO:0000256" key="7">
    <source>
        <dbReference type="ARBA" id="ARBA00037847"/>
    </source>
</evidence>
<dbReference type="Pfam" id="PF01105">
    <property type="entry name" value="EMP24_GP25L"/>
    <property type="match status" value="1"/>
</dbReference>
<evidence type="ECO:0000256" key="9">
    <source>
        <dbReference type="SAM" id="SignalP"/>
    </source>
</evidence>
<feature type="domain" description="GOLD" evidence="10">
    <location>
        <begin position="26"/>
        <end position="110"/>
    </location>
</feature>
<keyword evidence="3 8" id="KW-0812">Transmembrane</keyword>
<keyword evidence="6" id="KW-0472">Membrane</keyword>
<evidence type="ECO:0000256" key="2">
    <source>
        <dbReference type="ARBA" id="ARBA00007104"/>
    </source>
</evidence>
<evidence type="ECO:0000256" key="3">
    <source>
        <dbReference type="ARBA" id="ARBA00022692"/>
    </source>
</evidence>
<feature type="chain" id="PRO_5042095688" description="GOLD domain-containing protein" evidence="9">
    <location>
        <begin position="17"/>
        <end position="194"/>
    </location>
</feature>
<keyword evidence="4 9" id="KW-0732">Signal</keyword>
<comment type="similarity">
    <text evidence="2 8">Belongs to the EMP24/GP25L family.</text>
</comment>
<dbReference type="SUPFAM" id="SSF101576">
    <property type="entry name" value="Supernatant protein factor (SPF), C-terminal domain"/>
    <property type="match status" value="1"/>
</dbReference>
<evidence type="ECO:0000256" key="6">
    <source>
        <dbReference type="ARBA" id="ARBA00023136"/>
    </source>
</evidence>
<dbReference type="PANTHER" id="PTHR22811">
    <property type="entry name" value="TRANSMEMBRANE EMP24 DOMAIN-CONTAINING PROTEIN"/>
    <property type="match status" value="1"/>
</dbReference>
<dbReference type="GO" id="GO:0016020">
    <property type="term" value="C:membrane"/>
    <property type="evidence" value="ECO:0007669"/>
    <property type="project" value="UniProtKB-SubCell"/>
</dbReference>
<dbReference type="EMBL" id="BTCM01000004">
    <property type="protein sequence ID" value="GMK57234.1"/>
    <property type="molecule type" value="Genomic_DNA"/>
</dbReference>
<protein>
    <recommendedName>
        <fullName evidence="10">GOLD domain-containing protein</fullName>
    </recommendedName>
</protein>
<keyword evidence="12" id="KW-1185">Reference proteome</keyword>
<evidence type="ECO:0000259" key="10">
    <source>
        <dbReference type="PROSITE" id="PS50866"/>
    </source>
</evidence>
<dbReference type="GO" id="GO:0012505">
    <property type="term" value="C:endomembrane system"/>
    <property type="evidence" value="ECO:0007669"/>
    <property type="project" value="UniProtKB-SubCell"/>
</dbReference>
<keyword evidence="5" id="KW-1133">Transmembrane helix</keyword>
<organism evidence="11 12">
    <name type="scientific">Cutaneotrichosporon spelunceum</name>
    <dbReference type="NCBI Taxonomy" id="1672016"/>
    <lineage>
        <taxon>Eukaryota</taxon>
        <taxon>Fungi</taxon>
        <taxon>Dikarya</taxon>
        <taxon>Basidiomycota</taxon>
        <taxon>Agaricomycotina</taxon>
        <taxon>Tremellomycetes</taxon>
        <taxon>Trichosporonales</taxon>
        <taxon>Trichosporonaceae</taxon>
        <taxon>Cutaneotrichosporon</taxon>
    </lineage>
</organism>
<gene>
    <name evidence="11" type="primary">EMP24</name>
    <name evidence="11" type="ORF">CspeluHIS016_0400680</name>
</gene>
<accession>A0AAD3YCU7</accession>
<evidence type="ECO:0000313" key="11">
    <source>
        <dbReference type="EMBL" id="GMK57234.1"/>
    </source>
</evidence>
<feature type="signal peptide" evidence="9">
    <location>
        <begin position="1"/>
        <end position="16"/>
    </location>
</feature>
<evidence type="ECO:0000313" key="12">
    <source>
        <dbReference type="Proteomes" id="UP001222932"/>
    </source>
</evidence>
<dbReference type="SMART" id="SM01190">
    <property type="entry name" value="EMP24_GP25L"/>
    <property type="match status" value="1"/>
</dbReference>
<comment type="caution">
    <text evidence="11">The sequence shown here is derived from an EMBL/GenBank/DDBJ whole genome shotgun (WGS) entry which is preliminary data.</text>
</comment>
<evidence type="ECO:0000256" key="4">
    <source>
        <dbReference type="ARBA" id="ARBA00022729"/>
    </source>
</evidence>
<evidence type="ECO:0000256" key="8">
    <source>
        <dbReference type="RuleBase" id="RU003827"/>
    </source>
</evidence>
<dbReference type="InterPro" id="IPR015720">
    <property type="entry name" value="Emp24-like"/>
</dbReference>
<reference evidence="11" key="2">
    <citation type="submission" date="2023-06" db="EMBL/GenBank/DDBJ databases">
        <authorList>
            <person name="Kobayashi Y."/>
            <person name="Kayamori A."/>
            <person name="Aoki K."/>
            <person name="Shiwa Y."/>
            <person name="Fujita N."/>
            <person name="Sugita T."/>
            <person name="Iwasaki W."/>
            <person name="Tanaka N."/>
            <person name="Takashima M."/>
        </authorList>
    </citation>
    <scope>NUCLEOTIDE SEQUENCE</scope>
    <source>
        <strain evidence="11">HIS016</strain>
    </source>
</reference>
<proteinExistence type="inferred from homology"/>
<dbReference type="InterPro" id="IPR009038">
    <property type="entry name" value="GOLD_dom"/>
</dbReference>
<evidence type="ECO:0000256" key="5">
    <source>
        <dbReference type="ARBA" id="ARBA00022989"/>
    </source>
</evidence>
<name>A0AAD3YCU7_9TREE</name>
<evidence type="ECO:0000256" key="1">
    <source>
        <dbReference type="ARBA" id="ARBA00004479"/>
    </source>
</evidence>
<dbReference type="AlphaFoldDB" id="A0AAD3YCU7"/>
<dbReference type="PROSITE" id="PS50866">
    <property type="entry name" value="GOLD"/>
    <property type="match status" value="1"/>
</dbReference>
<dbReference type="InterPro" id="IPR036598">
    <property type="entry name" value="GOLD_dom_sf"/>
</dbReference>
<dbReference type="Proteomes" id="UP001222932">
    <property type="component" value="Unassembled WGS sequence"/>
</dbReference>
<sequence>MMLRWLLLPFLAVAFAHRIEVEQGDQQCYFEDLQTHDRMTVTYEVGGSTNSGSLDIDFLVVGPGKVQVYKNFGESQGTWTVTAPGAGRYTYCFSNAVGNGRKTVSFNVHGVMHIDDEEQMAPVELEIRNLASGLQMVKDEQSYLVVRERVHRDTCESTNSRVKWWAIVQIILLLGVCGWNVHYLKSWFEVKRVL</sequence>
<reference evidence="11" key="1">
    <citation type="journal article" date="2023" name="BMC Genomics">
        <title>Chromosome-level genome assemblies of Cutaneotrichosporon spp. (Trichosporonales, Basidiomycota) reveal imbalanced evolution between nucleotide sequences and chromosome synteny.</title>
        <authorList>
            <person name="Kobayashi Y."/>
            <person name="Kayamori A."/>
            <person name="Aoki K."/>
            <person name="Shiwa Y."/>
            <person name="Matsutani M."/>
            <person name="Fujita N."/>
            <person name="Sugita T."/>
            <person name="Iwasaki W."/>
            <person name="Tanaka N."/>
            <person name="Takashima M."/>
        </authorList>
    </citation>
    <scope>NUCLEOTIDE SEQUENCE</scope>
    <source>
        <strain evidence="11">HIS016</strain>
    </source>
</reference>